<dbReference type="AlphaFoldDB" id="A0A6J4K4X9"/>
<evidence type="ECO:0000256" key="4">
    <source>
        <dbReference type="ARBA" id="ARBA00023136"/>
    </source>
</evidence>
<feature type="compositionally biased region" description="Basic residues" evidence="5">
    <location>
        <begin position="265"/>
        <end position="285"/>
    </location>
</feature>
<keyword evidence="2" id="KW-0812">Transmembrane</keyword>
<evidence type="ECO:0000256" key="3">
    <source>
        <dbReference type="ARBA" id="ARBA00022989"/>
    </source>
</evidence>
<evidence type="ECO:0000313" key="6">
    <source>
        <dbReference type="EMBL" id="CAA9295677.1"/>
    </source>
</evidence>
<accession>A0A6J4K4X9</accession>
<dbReference type="GO" id="GO:0016020">
    <property type="term" value="C:membrane"/>
    <property type="evidence" value="ECO:0007669"/>
    <property type="project" value="UniProtKB-SubCell"/>
</dbReference>
<feature type="region of interest" description="Disordered" evidence="5">
    <location>
        <begin position="246"/>
        <end position="285"/>
    </location>
</feature>
<dbReference type="InterPro" id="IPR032808">
    <property type="entry name" value="DoxX"/>
</dbReference>
<feature type="compositionally biased region" description="Basic and acidic residues" evidence="5">
    <location>
        <begin position="250"/>
        <end position="264"/>
    </location>
</feature>
<protein>
    <recommendedName>
        <fullName evidence="7">DoxX family protein</fullName>
    </recommendedName>
</protein>
<evidence type="ECO:0000256" key="1">
    <source>
        <dbReference type="ARBA" id="ARBA00004141"/>
    </source>
</evidence>
<dbReference type="EMBL" id="CADCTT010000083">
    <property type="protein sequence ID" value="CAA9295677.1"/>
    <property type="molecule type" value="Genomic_DNA"/>
</dbReference>
<name>A0A6J4K4X9_9ACTN</name>
<dbReference type="Pfam" id="PF07681">
    <property type="entry name" value="DoxX"/>
    <property type="match status" value="1"/>
</dbReference>
<organism evidence="6">
    <name type="scientific">uncultured Friedmanniella sp</name>
    <dbReference type="NCBI Taxonomy" id="335381"/>
    <lineage>
        <taxon>Bacteria</taxon>
        <taxon>Bacillati</taxon>
        <taxon>Actinomycetota</taxon>
        <taxon>Actinomycetes</taxon>
        <taxon>Propionibacteriales</taxon>
        <taxon>Nocardioidaceae</taxon>
        <taxon>Friedmanniella</taxon>
        <taxon>environmental samples</taxon>
    </lineage>
</organism>
<gene>
    <name evidence="6" type="ORF">AVDCRST_MAG61-563</name>
</gene>
<proteinExistence type="predicted"/>
<evidence type="ECO:0000256" key="2">
    <source>
        <dbReference type="ARBA" id="ARBA00022692"/>
    </source>
</evidence>
<evidence type="ECO:0008006" key="7">
    <source>
        <dbReference type="Google" id="ProtNLM"/>
    </source>
</evidence>
<evidence type="ECO:0000256" key="5">
    <source>
        <dbReference type="SAM" id="MobiDB-lite"/>
    </source>
</evidence>
<keyword evidence="4" id="KW-0472">Membrane</keyword>
<comment type="subcellular location">
    <subcellularLocation>
        <location evidence="1">Membrane</location>
        <topology evidence="1">Multi-pass membrane protein</topology>
    </subcellularLocation>
</comment>
<sequence length="285" mass="29840">MTLLRAAARTLLASYFVASGYKSIRHPEVLVPAAEPVADRLVPLVKKYAPAQVAGYVPEDTKTLVRVNGAAQVIGALALASGRGRRLGAVVLATSLVPSTLAKHPFWTLPSGAEKGEERSHFLKNVSLLGGVLLAAGDTEGKPGLVYLAHKSSAHLARDTRRATKRLGRKTGVTSSALTKNAGELAEAVGKNTAHLADGALAGGAALVGAAVATSRKAKKQAAKQLKEAQVVAAKQLREARAAAAQQAKVAEKERAKRAAEAEKRHRKQAKKAGKTKKNIQRGEN</sequence>
<keyword evidence="3" id="KW-1133">Transmembrane helix</keyword>
<reference evidence="6" key="1">
    <citation type="submission" date="2020-02" db="EMBL/GenBank/DDBJ databases">
        <authorList>
            <person name="Meier V. D."/>
        </authorList>
    </citation>
    <scope>NUCLEOTIDE SEQUENCE</scope>
    <source>
        <strain evidence="6">AVDCRST_MAG61</strain>
    </source>
</reference>